<evidence type="ECO:0000256" key="2">
    <source>
        <dbReference type="ARBA" id="ARBA00023125"/>
    </source>
</evidence>
<dbReference type="PROSITE" id="PS51253">
    <property type="entry name" value="HTH_CENPB"/>
    <property type="match status" value="1"/>
</dbReference>
<evidence type="ECO:0000313" key="4">
    <source>
        <dbReference type="EMBL" id="KAH9362856.1"/>
    </source>
</evidence>
<sequence length="294" mass="32758">MHSYTVKKKVEVVEWHRQTGRNVHATARHFGSDRKRVCEWDKNFETLLQRSYGKGKAQRKLSNGAPVFSEELDDALFEFFESERSAGRAVSNRLLAEEARKIADNLKLGNFAASSQYIKRWKARFGVTMRQATNDSQKTPDDLAEAASAFRSAVNALRLRHDFTPANIANMDQTMPADVYWNQPFKARLRASWGAFVRKGEKTAKGNLRKPSRQEVLCFVSEALAAVSQVARSFKGCGISNALDGSGDGDLHDQLSSVGAVDTEDRGPLQAECMEMIFATDSDESFDGFASDDD</sequence>
<dbReference type="VEuPathDB" id="VectorBase:HLOH_051531"/>
<dbReference type="SUPFAM" id="SSF46689">
    <property type="entry name" value="Homeodomain-like"/>
    <property type="match status" value="1"/>
</dbReference>
<dbReference type="Gene3D" id="1.10.10.60">
    <property type="entry name" value="Homeodomain-like"/>
    <property type="match status" value="2"/>
</dbReference>
<gene>
    <name evidence="4" type="ORF">HPB48_015181</name>
</gene>
<organism evidence="4 5">
    <name type="scientific">Haemaphysalis longicornis</name>
    <name type="common">Bush tick</name>
    <dbReference type="NCBI Taxonomy" id="44386"/>
    <lineage>
        <taxon>Eukaryota</taxon>
        <taxon>Metazoa</taxon>
        <taxon>Ecdysozoa</taxon>
        <taxon>Arthropoda</taxon>
        <taxon>Chelicerata</taxon>
        <taxon>Arachnida</taxon>
        <taxon>Acari</taxon>
        <taxon>Parasitiformes</taxon>
        <taxon>Ixodida</taxon>
        <taxon>Ixodoidea</taxon>
        <taxon>Ixodidae</taxon>
        <taxon>Haemaphysalinae</taxon>
        <taxon>Haemaphysalis</taxon>
    </lineage>
</organism>
<evidence type="ECO:0000259" key="3">
    <source>
        <dbReference type="PROSITE" id="PS51253"/>
    </source>
</evidence>
<dbReference type="AlphaFoldDB" id="A0A9J6FK80"/>
<dbReference type="GO" id="GO:0005634">
    <property type="term" value="C:nucleus"/>
    <property type="evidence" value="ECO:0007669"/>
    <property type="project" value="UniProtKB-SubCell"/>
</dbReference>
<comment type="subcellular location">
    <subcellularLocation>
        <location evidence="1">Nucleus</location>
    </subcellularLocation>
</comment>
<dbReference type="OMA" id="DETACWL"/>
<reference evidence="4 5" key="1">
    <citation type="journal article" date="2020" name="Cell">
        <title>Large-Scale Comparative Analyses of Tick Genomes Elucidate Their Genetic Diversity and Vector Capacities.</title>
        <authorList>
            <consortium name="Tick Genome and Microbiome Consortium (TIGMIC)"/>
            <person name="Jia N."/>
            <person name="Wang J."/>
            <person name="Shi W."/>
            <person name="Du L."/>
            <person name="Sun Y."/>
            <person name="Zhan W."/>
            <person name="Jiang J.F."/>
            <person name="Wang Q."/>
            <person name="Zhang B."/>
            <person name="Ji P."/>
            <person name="Bell-Sakyi L."/>
            <person name="Cui X.M."/>
            <person name="Yuan T.T."/>
            <person name="Jiang B.G."/>
            <person name="Yang W.F."/>
            <person name="Lam T.T."/>
            <person name="Chang Q.C."/>
            <person name="Ding S.J."/>
            <person name="Wang X.J."/>
            <person name="Zhu J.G."/>
            <person name="Ruan X.D."/>
            <person name="Zhao L."/>
            <person name="Wei J.T."/>
            <person name="Ye R.Z."/>
            <person name="Que T.C."/>
            <person name="Du C.H."/>
            <person name="Zhou Y.H."/>
            <person name="Cheng J.X."/>
            <person name="Dai P.F."/>
            <person name="Guo W.B."/>
            <person name="Han X.H."/>
            <person name="Huang E.J."/>
            <person name="Li L.F."/>
            <person name="Wei W."/>
            <person name="Gao Y.C."/>
            <person name="Liu J.Z."/>
            <person name="Shao H.Z."/>
            <person name="Wang X."/>
            <person name="Wang C.C."/>
            <person name="Yang T.C."/>
            <person name="Huo Q.B."/>
            <person name="Li W."/>
            <person name="Chen H.Y."/>
            <person name="Chen S.E."/>
            <person name="Zhou L.G."/>
            <person name="Ni X.B."/>
            <person name="Tian J.H."/>
            <person name="Sheng Y."/>
            <person name="Liu T."/>
            <person name="Pan Y.S."/>
            <person name="Xia L.Y."/>
            <person name="Li J."/>
            <person name="Zhao F."/>
            <person name="Cao W.C."/>
        </authorList>
    </citation>
    <scope>NUCLEOTIDE SEQUENCE [LARGE SCALE GENOMIC DNA]</scope>
    <source>
        <strain evidence="4">HaeL-2018</strain>
    </source>
</reference>
<dbReference type="GO" id="GO:0003677">
    <property type="term" value="F:DNA binding"/>
    <property type="evidence" value="ECO:0007669"/>
    <property type="project" value="UniProtKB-KW"/>
</dbReference>
<dbReference type="EMBL" id="JABSTR010000001">
    <property type="protein sequence ID" value="KAH9362856.1"/>
    <property type="molecule type" value="Genomic_DNA"/>
</dbReference>
<dbReference type="Pfam" id="PF03221">
    <property type="entry name" value="HTH_Tnp_Tc5"/>
    <property type="match status" value="1"/>
</dbReference>
<feature type="domain" description="HTH CENPB-type" evidence="3">
    <location>
        <begin position="60"/>
        <end position="131"/>
    </location>
</feature>
<protein>
    <recommendedName>
        <fullName evidence="3">HTH CENPB-type domain-containing protein</fullName>
    </recommendedName>
</protein>
<evidence type="ECO:0000313" key="5">
    <source>
        <dbReference type="Proteomes" id="UP000821853"/>
    </source>
</evidence>
<evidence type="ECO:0000256" key="1">
    <source>
        <dbReference type="ARBA" id="ARBA00004123"/>
    </source>
</evidence>
<keyword evidence="5" id="KW-1185">Reference proteome</keyword>
<dbReference type="OrthoDB" id="3229771at2759"/>
<dbReference type="InterPro" id="IPR009057">
    <property type="entry name" value="Homeodomain-like_sf"/>
</dbReference>
<keyword evidence="2" id="KW-0238">DNA-binding</keyword>
<name>A0A9J6FK80_HAELO</name>
<dbReference type="SMART" id="SM00674">
    <property type="entry name" value="CENPB"/>
    <property type="match status" value="1"/>
</dbReference>
<proteinExistence type="predicted"/>
<accession>A0A9J6FK80</accession>
<dbReference type="InterPro" id="IPR006600">
    <property type="entry name" value="HTH_CenpB_DNA-bd_dom"/>
</dbReference>
<comment type="caution">
    <text evidence="4">The sequence shown here is derived from an EMBL/GenBank/DDBJ whole genome shotgun (WGS) entry which is preliminary data.</text>
</comment>
<dbReference type="Proteomes" id="UP000821853">
    <property type="component" value="Chromosome 1"/>
</dbReference>